<keyword evidence="3" id="KW-0238">DNA-binding</keyword>
<dbReference type="InterPro" id="IPR057727">
    <property type="entry name" value="WCX_dom"/>
</dbReference>
<dbReference type="AlphaFoldDB" id="A0A4R3LEP6"/>
<feature type="domain" description="WCX" evidence="2">
    <location>
        <begin position="257"/>
        <end position="335"/>
    </location>
</feature>
<dbReference type="PANTHER" id="PTHR34580">
    <property type="match status" value="1"/>
</dbReference>
<sequence length="340" mass="37399">MPVASSRQAISRQWELLKSIPRRPPGLTPAELASRLEGLGYAVDVRTVQRDLNNLSALFPLLADESAKPYRWSWADGSELDVPGIELGDAVSLKLMEAFLRPLLPASIVSALAPRFELAGRKLAELAGSNAAARWLDKVHVALPALGLQPPIIGEGVLEQVQAALFADRQLLMDYRSAASGGETRPLRVHPLALVQRGAVSYLVATIGDYQDPRLLALHRMDSVRRTEESSRVPQDFSLEAFVASGALEFGDGATPVIRLQAWVHPDLARHLQETPMSADMKLTPTPEEDGFTLRATVRDTWQLRWWLLSQGAQIVVRSPAALRRGLRECLREALAGYEE</sequence>
<evidence type="ECO:0000313" key="4">
    <source>
        <dbReference type="Proteomes" id="UP000294599"/>
    </source>
</evidence>
<dbReference type="InterPro" id="IPR026881">
    <property type="entry name" value="WYL_dom"/>
</dbReference>
<dbReference type="PROSITE" id="PS52050">
    <property type="entry name" value="WYL"/>
    <property type="match status" value="1"/>
</dbReference>
<feature type="domain" description="WYL" evidence="1">
    <location>
        <begin position="157"/>
        <end position="225"/>
    </location>
</feature>
<comment type="caution">
    <text evidence="3">The sequence shown here is derived from an EMBL/GenBank/DDBJ whole genome shotgun (WGS) entry which is preliminary data.</text>
</comment>
<protein>
    <submittedName>
        <fullName evidence="3">Putative DNA-binding transcriptional regulator YafY</fullName>
    </submittedName>
</protein>
<gene>
    <name evidence="3" type="ORF">EDC25_10849</name>
</gene>
<reference evidence="3 4" key="1">
    <citation type="submission" date="2019-03" db="EMBL/GenBank/DDBJ databases">
        <title>Genomic Encyclopedia of Type Strains, Phase IV (KMG-IV): sequencing the most valuable type-strain genomes for metagenomic binning, comparative biology and taxonomic classification.</title>
        <authorList>
            <person name="Goeker M."/>
        </authorList>
    </citation>
    <scope>NUCLEOTIDE SEQUENCE [LARGE SCALE GENOMIC DNA]</scope>
    <source>
        <strain evidence="3 4">DSM 21944</strain>
    </source>
</reference>
<organism evidence="3 4">
    <name type="scientific">Pseudofulvimonas gallinarii</name>
    <dbReference type="NCBI Taxonomy" id="634155"/>
    <lineage>
        <taxon>Bacteria</taxon>
        <taxon>Pseudomonadati</taxon>
        <taxon>Pseudomonadota</taxon>
        <taxon>Gammaproteobacteria</taxon>
        <taxon>Lysobacterales</taxon>
        <taxon>Rhodanobacteraceae</taxon>
        <taxon>Pseudofulvimonas</taxon>
    </lineage>
</organism>
<dbReference type="Proteomes" id="UP000294599">
    <property type="component" value="Unassembled WGS sequence"/>
</dbReference>
<proteinExistence type="predicted"/>
<evidence type="ECO:0000313" key="3">
    <source>
        <dbReference type="EMBL" id="TCS98469.1"/>
    </source>
</evidence>
<dbReference type="InterPro" id="IPR051534">
    <property type="entry name" value="CBASS_pafABC_assoc_protein"/>
</dbReference>
<accession>A0A4R3LEP6</accession>
<dbReference type="EMBL" id="SMAF01000008">
    <property type="protein sequence ID" value="TCS98469.1"/>
    <property type="molecule type" value="Genomic_DNA"/>
</dbReference>
<dbReference type="Pfam" id="PF13280">
    <property type="entry name" value="WYL"/>
    <property type="match status" value="1"/>
</dbReference>
<name>A0A4R3LEP6_9GAMM</name>
<dbReference type="GO" id="GO:0003677">
    <property type="term" value="F:DNA binding"/>
    <property type="evidence" value="ECO:0007669"/>
    <property type="project" value="UniProtKB-KW"/>
</dbReference>
<dbReference type="PANTHER" id="PTHR34580:SF1">
    <property type="entry name" value="PROTEIN PAFC"/>
    <property type="match status" value="1"/>
</dbReference>
<dbReference type="Pfam" id="PF25583">
    <property type="entry name" value="WCX"/>
    <property type="match status" value="1"/>
</dbReference>
<evidence type="ECO:0000259" key="2">
    <source>
        <dbReference type="Pfam" id="PF25583"/>
    </source>
</evidence>
<evidence type="ECO:0000259" key="1">
    <source>
        <dbReference type="Pfam" id="PF13280"/>
    </source>
</evidence>
<dbReference type="RefSeq" id="WP_164483835.1">
    <property type="nucleotide sequence ID" value="NZ_JBHLWF010000087.1"/>
</dbReference>
<keyword evidence="4" id="KW-1185">Reference proteome</keyword>